<evidence type="ECO:0000313" key="4">
    <source>
        <dbReference type="EMBL" id="SKA12374.1"/>
    </source>
</evidence>
<dbReference type="InterPro" id="IPR002123">
    <property type="entry name" value="Plipid/glycerol_acylTrfase"/>
</dbReference>
<evidence type="ECO:0000256" key="1">
    <source>
        <dbReference type="ARBA" id="ARBA00022679"/>
    </source>
</evidence>
<dbReference type="GO" id="GO:0006654">
    <property type="term" value="P:phosphatidic acid biosynthetic process"/>
    <property type="evidence" value="ECO:0007669"/>
    <property type="project" value="TreeGrafter"/>
</dbReference>
<proteinExistence type="predicted"/>
<dbReference type="PANTHER" id="PTHR10434">
    <property type="entry name" value="1-ACYL-SN-GLYCEROL-3-PHOSPHATE ACYLTRANSFERASE"/>
    <property type="match status" value="1"/>
</dbReference>
<dbReference type="GO" id="GO:0003841">
    <property type="term" value="F:1-acylglycerol-3-phosphate O-acyltransferase activity"/>
    <property type="evidence" value="ECO:0007669"/>
    <property type="project" value="TreeGrafter"/>
</dbReference>
<dbReference type="AlphaFoldDB" id="A0A1T4R8M7"/>
<reference evidence="4 5" key="1">
    <citation type="submission" date="2017-02" db="EMBL/GenBank/DDBJ databases">
        <authorList>
            <person name="Peterson S.W."/>
        </authorList>
    </citation>
    <scope>NUCLEOTIDE SEQUENCE [LARGE SCALE GENOMIC DNA]</scope>
    <source>
        <strain evidence="4 5">ATCC BAA-1030</strain>
    </source>
</reference>
<name>A0A1T4R8M7_9ENTE</name>
<evidence type="ECO:0000313" key="5">
    <source>
        <dbReference type="Proteomes" id="UP000190328"/>
    </source>
</evidence>
<accession>A0A1T4R8M7</accession>
<sequence>MFFAFMRGLVSFLLLVFNGKARITGQEKIPNDENYILVAPHRTFFDPVYMAIGAKPKRFIFMAKEELFQVPVFGWIIKRCGAFPVNREKPGPSAIKFPVKELKNGDASLIMFPSGTRHSTDLKGGVALIAKMAKVKIVPAVYQGPLTLKGIFARKRVSVRFGEPIDISDIPKINEEGMQEVSIRLQQAFDTLDKEINPDYRYVPIPKKKKG</sequence>
<dbReference type="STRING" id="263852.SAMN02745116_02486"/>
<organism evidence="4 5">
    <name type="scientific">Pilibacter termitis</name>
    <dbReference type="NCBI Taxonomy" id="263852"/>
    <lineage>
        <taxon>Bacteria</taxon>
        <taxon>Bacillati</taxon>
        <taxon>Bacillota</taxon>
        <taxon>Bacilli</taxon>
        <taxon>Lactobacillales</taxon>
        <taxon>Enterococcaceae</taxon>
        <taxon>Pilibacter</taxon>
    </lineage>
</organism>
<gene>
    <name evidence="4" type="ORF">SAMN02745116_02486</name>
</gene>
<dbReference type="SUPFAM" id="SSF69593">
    <property type="entry name" value="Glycerol-3-phosphate (1)-acyltransferase"/>
    <property type="match status" value="1"/>
</dbReference>
<dbReference type="Pfam" id="PF01553">
    <property type="entry name" value="Acyltransferase"/>
    <property type="match status" value="1"/>
</dbReference>
<dbReference type="CDD" id="cd07989">
    <property type="entry name" value="LPLAT_AGPAT-like"/>
    <property type="match status" value="1"/>
</dbReference>
<feature type="domain" description="Phospholipid/glycerol acyltransferase" evidence="3">
    <location>
        <begin position="35"/>
        <end position="145"/>
    </location>
</feature>
<dbReference type="OrthoDB" id="9803035at2"/>
<dbReference type="RefSeq" id="WP_078808382.1">
    <property type="nucleotide sequence ID" value="NZ_FUXI01000042.1"/>
</dbReference>
<keyword evidence="1 4" id="KW-0808">Transferase</keyword>
<dbReference type="Proteomes" id="UP000190328">
    <property type="component" value="Unassembled WGS sequence"/>
</dbReference>
<dbReference type="EMBL" id="FUXI01000042">
    <property type="protein sequence ID" value="SKA12374.1"/>
    <property type="molecule type" value="Genomic_DNA"/>
</dbReference>
<keyword evidence="2 4" id="KW-0012">Acyltransferase</keyword>
<evidence type="ECO:0000256" key="2">
    <source>
        <dbReference type="ARBA" id="ARBA00023315"/>
    </source>
</evidence>
<keyword evidence="5" id="KW-1185">Reference proteome</keyword>
<dbReference type="SMART" id="SM00563">
    <property type="entry name" value="PlsC"/>
    <property type="match status" value="1"/>
</dbReference>
<dbReference type="PANTHER" id="PTHR10434:SF40">
    <property type="entry name" value="1-ACYL-SN-GLYCEROL-3-PHOSPHATE ACYLTRANSFERASE"/>
    <property type="match status" value="1"/>
</dbReference>
<protein>
    <submittedName>
        <fullName evidence="4">1-acyl-sn-glycerol-3-phosphate acyltransferase</fullName>
    </submittedName>
</protein>
<evidence type="ECO:0000259" key="3">
    <source>
        <dbReference type="SMART" id="SM00563"/>
    </source>
</evidence>